<reference evidence="4" key="1">
    <citation type="submission" date="2021-01" db="EMBL/GenBank/DDBJ databases">
        <authorList>
            <person name="Kaushik A."/>
        </authorList>
    </citation>
    <scope>NUCLEOTIDE SEQUENCE</scope>
    <source>
        <strain evidence="4">Type strain: AG8-Rh-89/</strain>
    </source>
</reference>
<dbReference type="AlphaFoldDB" id="A0A8H3BXP5"/>
<dbReference type="Pfam" id="PF11951">
    <property type="entry name" value="Fungal_trans_2"/>
    <property type="match status" value="1"/>
</dbReference>
<evidence type="ECO:0000313" key="4">
    <source>
        <dbReference type="EMBL" id="CAE6468304.1"/>
    </source>
</evidence>
<accession>A0A8H3BXP5</accession>
<evidence type="ECO:0000256" key="3">
    <source>
        <dbReference type="SAM" id="MobiDB-lite"/>
    </source>
</evidence>
<feature type="compositionally biased region" description="Polar residues" evidence="3">
    <location>
        <begin position="86"/>
        <end position="97"/>
    </location>
</feature>
<dbReference type="EMBL" id="CAJMWZ010003058">
    <property type="protein sequence ID" value="CAE6468304.1"/>
    <property type="molecule type" value="Genomic_DNA"/>
</dbReference>
<feature type="compositionally biased region" description="Basic and acidic residues" evidence="3">
    <location>
        <begin position="155"/>
        <end position="164"/>
    </location>
</feature>
<protein>
    <recommendedName>
        <fullName evidence="6">Fungal-specific transcription factor domain protein</fullName>
    </recommendedName>
</protein>
<dbReference type="Proteomes" id="UP000663850">
    <property type="component" value="Unassembled WGS sequence"/>
</dbReference>
<keyword evidence="2" id="KW-0539">Nucleus</keyword>
<feature type="region of interest" description="Disordered" evidence="3">
    <location>
        <begin position="86"/>
        <end position="126"/>
    </location>
</feature>
<evidence type="ECO:0000256" key="2">
    <source>
        <dbReference type="ARBA" id="ARBA00023242"/>
    </source>
</evidence>
<gene>
    <name evidence="4" type="ORF">RDB_LOCUS58577</name>
</gene>
<dbReference type="GO" id="GO:0005634">
    <property type="term" value="C:nucleus"/>
    <property type="evidence" value="ECO:0007669"/>
    <property type="project" value="UniProtKB-SubCell"/>
</dbReference>
<dbReference type="InterPro" id="IPR021858">
    <property type="entry name" value="Fun_TF"/>
</dbReference>
<sequence length="596" mass="65856">MDVDAVLGVHNPTRHSEQIKPNEAILPIGLPVPNEISRSQGNTSTAPAIEDWGRDLDFLDWHSRTLTPHQSTDAYSRVAVSHGQLATPTAGQSSTPIDQLFTPPAEGSVGTRISRARPGGPMTPGQASLFDSIFSLADDPVLPYTPKSPALSFIREPDTGREQDVGTGGEQSSGPYSEVEPTTDLPAHLDKDINTDDPENLLTGVLHELALDREVESNIVPFLAHAFTSWMNRFIFEPTRSISLARATIIRGHSLGEEARQRMILVANTVLAISKSTDYKLKFFTILYQQLVKGVLEARACSDLTREAAMKAMESCHELISITSKVGSLANVLNLMDLYAPVFRRACPEPSGLVNLPRRLTAVEVNLKYFVSYDVLQSMITHRPMFFRYNLDILSPQDEELLGADDRPGLRWSIGVPDRLVIALAKINTLLEDYGNFVDQEVAQELRREIGRACKPVISSGPEEDPSLMVGRLMVQESWRLVAYVYLYMGLCGADSKDARVVKVQKQFMRLLDGVKPRRNPDVFLLIPMVILGIATSSPADQSALLARLWGVSECSKTGTLGNDVSRMLNDIWERTTERPAVWSDLRIAGLRVIGM</sequence>
<dbReference type="PANTHER" id="PTHR37534">
    <property type="entry name" value="TRANSCRIPTIONAL ACTIVATOR PROTEIN UGA3"/>
    <property type="match status" value="1"/>
</dbReference>
<dbReference type="PANTHER" id="PTHR37534:SF46">
    <property type="entry name" value="ZN(II)2CYS6 TRANSCRIPTION FACTOR (EUROFUNG)"/>
    <property type="match status" value="1"/>
</dbReference>
<evidence type="ECO:0000313" key="5">
    <source>
        <dbReference type="Proteomes" id="UP000663850"/>
    </source>
</evidence>
<comment type="caution">
    <text evidence="4">The sequence shown here is derived from an EMBL/GenBank/DDBJ whole genome shotgun (WGS) entry which is preliminary data.</text>
</comment>
<evidence type="ECO:0008006" key="6">
    <source>
        <dbReference type="Google" id="ProtNLM"/>
    </source>
</evidence>
<comment type="subcellular location">
    <subcellularLocation>
        <location evidence="1">Nucleus</location>
    </subcellularLocation>
</comment>
<feature type="region of interest" description="Disordered" evidence="3">
    <location>
        <begin position="147"/>
        <end position="196"/>
    </location>
</feature>
<name>A0A8H3BXP5_9AGAM</name>
<evidence type="ECO:0000256" key="1">
    <source>
        <dbReference type="ARBA" id="ARBA00004123"/>
    </source>
</evidence>
<proteinExistence type="predicted"/>
<organism evidence="4 5">
    <name type="scientific">Rhizoctonia solani</name>
    <dbReference type="NCBI Taxonomy" id="456999"/>
    <lineage>
        <taxon>Eukaryota</taxon>
        <taxon>Fungi</taxon>
        <taxon>Dikarya</taxon>
        <taxon>Basidiomycota</taxon>
        <taxon>Agaricomycotina</taxon>
        <taxon>Agaricomycetes</taxon>
        <taxon>Cantharellales</taxon>
        <taxon>Ceratobasidiaceae</taxon>
        <taxon>Rhizoctonia</taxon>
    </lineage>
</organism>